<comment type="similarity">
    <text evidence="2 7">Belongs to the MIP/aquaporin (TC 1.A.8) family.</text>
</comment>
<dbReference type="InterPro" id="IPR050363">
    <property type="entry name" value="MIP/Aquaporin"/>
</dbReference>
<evidence type="ECO:0000256" key="6">
    <source>
        <dbReference type="ARBA" id="ARBA00023136"/>
    </source>
</evidence>
<dbReference type="InterPro" id="IPR000425">
    <property type="entry name" value="MIP"/>
</dbReference>
<dbReference type="PANTHER" id="PTHR43829:SF24">
    <property type="entry name" value="MIP AQUAPORIN (EUROFUNG)"/>
    <property type="match status" value="1"/>
</dbReference>
<dbReference type="Gene3D" id="1.20.1080.10">
    <property type="entry name" value="Glycerol uptake facilitator protein"/>
    <property type="match status" value="1"/>
</dbReference>
<keyword evidence="5 8" id="KW-1133">Transmembrane helix</keyword>
<feature type="transmembrane region" description="Helical" evidence="8">
    <location>
        <begin position="92"/>
        <end position="109"/>
    </location>
</feature>
<evidence type="ECO:0000256" key="4">
    <source>
        <dbReference type="ARBA" id="ARBA00022692"/>
    </source>
</evidence>
<evidence type="ECO:0000256" key="2">
    <source>
        <dbReference type="ARBA" id="ARBA00006175"/>
    </source>
</evidence>
<dbReference type="InterPro" id="IPR023271">
    <property type="entry name" value="Aquaporin-like"/>
</dbReference>
<sequence>MVAIYIAGGISGAHLNPAISLMLYIYRGFPLRKIPIYVFAQLLGAFIAALIAFGVFRADIVNYGGANLATGHTLSSFITYPRHVWIDASTAFFTEFTATSILAVAVLALGDDANAPPGAGMSALIIGLLITVLSMAFGYNTGCAMNPARDLGPRLAVLALGYGGGNTFGNSYWVWGPWCATISGAIFGAFLYDALIFVGGESPVNYPRKRIKRAGTKWKRRWAGRIKNAKKKMKSGGVKA</sequence>
<dbReference type="PANTHER" id="PTHR43829">
    <property type="entry name" value="AQUAPORIN OR AQUAGLYCEROPORIN RELATED"/>
    <property type="match status" value="1"/>
</dbReference>
<dbReference type="Proteomes" id="UP000005446">
    <property type="component" value="Unassembled WGS sequence"/>
</dbReference>
<feature type="transmembrane region" description="Helical" evidence="8">
    <location>
        <begin position="38"/>
        <end position="56"/>
    </location>
</feature>
<dbReference type="PRINTS" id="PR00783">
    <property type="entry name" value="MINTRINSICP"/>
</dbReference>
<feature type="transmembrane region" description="Helical" evidence="8">
    <location>
        <begin position="151"/>
        <end position="169"/>
    </location>
</feature>
<name>H0EL70_GLAL7</name>
<evidence type="ECO:0000256" key="7">
    <source>
        <dbReference type="RuleBase" id="RU000477"/>
    </source>
</evidence>
<feature type="transmembrane region" description="Helical" evidence="8">
    <location>
        <begin position="175"/>
        <end position="200"/>
    </location>
</feature>
<evidence type="ECO:0000256" key="5">
    <source>
        <dbReference type="ARBA" id="ARBA00022989"/>
    </source>
</evidence>
<protein>
    <submittedName>
        <fullName evidence="9">Putative Uncharacterized membrane protein</fullName>
    </submittedName>
</protein>
<evidence type="ECO:0000256" key="1">
    <source>
        <dbReference type="ARBA" id="ARBA00004141"/>
    </source>
</evidence>
<dbReference type="AlphaFoldDB" id="H0EL70"/>
<keyword evidence="3 7" id="KW-0813">Transport</keyword>
<evidence type="ECO:0000256" key="3">
    <source>
        <dbReference type="ARBA" id="ARBA00022448"/>
    </source>
</evidence>
<evidence type="ECO:0000313" key="10">
    <source>
        <dbReference type="Proteomes" id="UP000005446"/>
    </source>
</evidence>
<feature type="transmembrane region" description="Helical" evidence="8">
    <location>
        <begin position="121"/>
        <end position="139"/>
    </location>
</feature>
<keyword evidence="4 7" id="KW-0812">Transmembrane</keyword>
<dbReference type="GO" id="GO:0015250">
    <property type="term" value="F:water channel activity"/>
    <property type="evidence" value="ECO:0007669"/>
    <property type="project" value="TreeGrafter"/>
</dbReference>
<dbReference type="EMBL" id="AGUE01000074">
    <property type="protein sequence ID" value="EHL00699.1"/>
    <property type="molecule type" value="Genomic_DNA"/>
</dbReference>
<comment type="caution">
    <text evidence="9">The sequence shown here is derived from an EMBL/GenBank/DDBJ whole genome shotgun (WGS) entry which is preliminary data.</text>
</comment>
<evidence type="ECO:0000313" key="9">
    <source>
        <dbReference type="EMBL" id="EHL00699.1"/>
    </source>
</evidence>
<accession>H0EL70</accession>
<reference evidence="9 10" key="1">
    <citation type="journal article" date="2012" name="Eukaryot. Cell">
        <title>Genome sequence of the fungus Glarea lozoyensis: the first genome sequence of a species from the Helotiaceae family.</title>
        <authorList>
            <person name="Youssar L."/>
            <person name="Gruening B.A."/>
            <person name="Erxleben A."/>
            <person name="Guenther S."/>
            <person name="Huettel W."/>
        </authorList>
    </citation>
    <scope>NUCLEOTIDE SEQUENCE [LARGE SCALE GENOMIC DNA]</scope>
    <source>
        <strain evidence="10">ATCC 74030 / MF5533</strain>
    </source>
</reference>
<proteinExistence type="inferred from homology"/>
<dbReference type="Pfam" id="PF00230">
    <property type="entry name" value="MIP"/>
    <property type="match status" value="1"/>
</dbReference>
<dbReference type="OrthoDB" id="3222at2759"/>
<organism evidence="9 10">
    <name type="scientific">Glarea lozoyensis (strain ATCC 74030 / MF5533)</name>
    <dbReference type="NCBI Taxonomy" id="1104152"/>
    <lineage>
        <taxon>Eukaryota</taxon>
        <taxon>Fungi</taxon>
        <taxon>Dikarya</taxon>
        <taxon>Ascomycota</taxon>
        <taxon>Pezizomycotina</taxon>
        <taxon>Leotiomycetes</taxon>
        <taxon>Helotiales</taxon>
        <taxon>Helotiaceae</taxon>
        <taxon>Glarea</taxon>
    </lineage>
</organism>
<dbReference type="InParanoid" id="H0EL70"/>
<keyword evidence="10" id="KW-1185">Reference proteome</keyword>
<evidence type="ECO:0000256" key="8">
    <source>
        <dbReference type="SAM" id="Phobius"/>
    </source>
</evidence>
<gene>
    <name evidence="9" type="ORF">M7I_3329</name>
</gene>
<dbReference type="HOGENOM" id="CLU_020019_9_0_1"/>
<comment type="subcellular location">
    <subcellularLocation>
        <location evidence="1">Membrane</location>
        <topology evidence="1">Multi-pass membrane protein</topology>
    </subcellularLocation>
</comment>
<keyword evidence="6 8" id="KW-0472">Membrane</keyword>
<dbReference type="GO" id="GO:0015254">
    <property type="term" value="F:glycerol channel activity"/>
    <property type="evidence" value="ECO:0007669"/>
    <property type="project" value="TreeGrafter"/>
</dbReference>
<dbReference type="SUPFAM" id="SSF81338">
    <property type="entry name" value="Aquaporin-like"/>
    <property type="match status" value="1"/>
</dbReference>
<dbReference type="GO" id="GO:0005886">
    <property type="term" value="C:plasma membrane"/>
    <property type="evidence" value="ECO:0007669"/>
    <property type="project" value="TreeGrafter"/>
</dbReference>
<feature type="transmembrane region" description="Helical" evidence="8">
    <location>
        <begin position="6"/>
        <end position="26"/>
    </location>
</feature>